<reference evidence="1" key="2">
    <citation type="submission" date="2023-04" db="EMBL/GenBank/DDBJ databases">
        <title>Paracnuella aquatica gen. nov., sp. nov., a member of the family Chitinophagaceae isolated from a hot spring.</title>
        <authorList>
            <person name="Wang C."/>
        </authorList>
    </citation>
    <scope>NUCLEOTIDE SEQUENCE</scope>
    <source>
        <strain evidence="1">LB-8</strain>
    </source>
</reference>
<dbReference type="AlphaFoldDB" id="A0A9X2XVV3"/>
<organism evidence="1 2">
    <name type="scientific">Paraflavisolibacter caeni</name>
    <dbReference type="NCBI Taxonomy" id="2982496"/>
    <lineage>
        <taxon>Bacteria</taxon>
        <taxon>Pseudomonadati</taxon>
        <taxon>Bacteroidota</taxon>
        <taxon>Chitinophagia</taxon>
        <taxon>Chitinophagales</taxon>
        <taxon>Chitinophagaceae</taxon>
        <taxon>Paraflavisolibacter</taxon>
    </lineage>
</organism>
<sequence length="613" mass="70195">MSLEFKDVVSHIAALYRQGILVPFIGSGMSRPTCTDWTQFIKKIAKEAGIAIPKALEENKRVEAYELYRIADIAVTALRALDYESRAVKYRNALKACDSKEKDEPKIPIQTKALAKLFWPLVLTTNYDDLYWSAATIDETNKEFPRKRPYPVVMGRSLEDCHQVLRSLDEDSYPILWTLQGFLGGQVEKPEEIIRDPDRRRLLINQLVVGHQQYQRAINADEHFRRAFSEVFRRRSLLFIGSGILEDYLVNLFSEIIYHHGSGPYPHFALVDQKERERFDSSFLQARLGIIPVFYNNHNEIPQYLDALANQVRYWPSTENSIDILSQGIVHFSEIGYTVAANTQTDEPIPFKVILNKSRLPLPENNNKECSVVSVGRENNSPKEGAQAESFLKKAKEANLFESSSDWIPLDKRPSYVFRYGKAPIFAIAARRRDLRGYHHDRRDLSIIPEAICAGLVQIDNAKFEIVHLGPIASGRSRPWHPIHPFAQTIRGIKLFLNNNVVKNIRLINIYVVDQSVWYPIISRKVPIAELLSSELSTNRIELKDTEGNTESFSITLKESPTLKELLELCKLERVRWKIDIRPKPTDEKDIGEPSDDLVITPTMTLVLTAKVN</sequence>
<comment type="caution">
    <text evidence="1">The sequence shown here is derived from an EMBL/GenBank/DDBJ whole genome shotgun (WGS) entry which is preliminary data.</text>
</comment>
<reference evidence="1" key="1">
    <citation type="submission" date="2022-09" db="EMBL/GenBank/DDBJ databases">
        <authorList>
            <person name="Yuan C."/>
            <person name="Ke Z."/>
        </authorList>
    </citation>
    <scope>NUCLEOTIDE SEQUENCE</scope>
    <source>
        <strain evidence="1">LB-8</strain>
    </source>
</reference>
<keyword evidence="2" id="KW-1185">Reference proteome</keyword>
<accession>A0A9X2XVV3</accession>
<dbReference type="RefSeq" id="WP_279297277.1">
    <property type="nucleotide sequence ID" value="NZ_JAOTIF010000008.1"/>
</dbReference>
<gene>
    <name evidence="1" type="ORF">OCK74_11955</name>
</gene>
<evidence type="ECO:0000313" key="1">
    <source>
        <dbReference type="EMBL" id="MCU7549835.1"/>
    </source>
</evidence>
<evidence type="ECO:0000313" key="2">
    <source>
        <dbReference type="Proteomes" id="UP001155483"/>
    </source>
</evidence>
<name>A0A9X2XVV3_9BACT</name>
<protein>
    <submittedName>
        <fullName evidence="1">SIR2 family protein</fullName>
    </submittedName>
</protein>
<dbReference type="EMBL" id="JAOTIF010000008">
    <property type="protein sequence ID" value="MCU7549835.1"/>
    <property type="molecule type" value="Genomic_DNA"/>
</dbReference>
<proteinExistence type="predicted"/>
<dbReference type="Proteomes" id="UP001155483">
    <property type="component" value="Unassembled WGS sequence"/>
</dbReference>
<dbReference type="Pfam" id="PF13289">
    <property type="entry name" value="SIR2_2"/>
    <property type="match status" value="1"/>
</dbReference>